<dbReference type="EMBL" id="JBHFNT010000226">
    <property type="protein sequence ID" value="MFB2837834.1"/>
    <property type="molecule type" value="Genomic_DNA"/>
</dbReference>
<comment type="caution">
    <text evidence="3">The sequence shown here is derived from an EMBL/GenBank/DDBJ whole genome shotgun (WGS) entry which is preliminary data.</text>
</comment>
<evidence type="ECO:0000256" key="1">
    <source>
        <dbReference type="SAM" id="MobiDB-lite"/>
    </source>
</evidence>
<dbReference type="RefSeq" id="WP_413280172.1">
    <property type="nucleotide sequence ID" value="NZ_JBHFNT010000226.1"/>
</dbReference>
<dbReference type="Proteomes" id="UP001576780">
    <property type="component" value="Unassembled WGS sequence"/>
</dbReference>
<feature type="region of interest" description="Disordered" evidence="1">
    <location>
        <begin position="22"/>
        <end position="102"/>
    </location>
</feature>
<protein>
    <submittedName>
        <fullName evidence="3">Uncharacterized protein</fullName>
    </submittedName>
</protein>
<gene>
    <name evidence="3" type="ORF">ACE1CA_25305</name>
</gene>
<feature type="compositionally biased region" description="Polar residues" evidence="1">
    <location>
        <begin position="142"/>
        <end position="156"/>
    </location>
</feature>
<sequence length="619" mass="65570">MRQLSLIALFGTLAILMGGCGGGENQTATSPSPTTPTATTPTTGTTPAATTPTTGATPTATTPTTGATPQQTPTQPFSSPMVDAKQKPKPTPGATATKPAPNIIVNAPPQLIQPTDPKQRVAQVEQQIAKANRDPFGLPPVNLNSPENQNPNRVPTQTQAQNRSIPTVAGVPLAQAPVVSIPGTTTAPTARNVPTVGGVPPAQAPVVGIPGTTKAPTARNVPTVGGVPPAQAPVVGIPRVVTAPASQTTRRTAPQAPRTIPVVSRGSTGQRVATQSPRLNRDAQALIDQFFAVGSRLEVNMKYDDYVRQVTELKVLLDRYGRKPEANNDPVFRKLRSAFQEYDSARRVWNFLITSREEFLPVSSELGSLLVRQYGVRTFEAGGNRYISLEDVLQANWNRARNYVQAAANGREYTPRIATVVASRPRTPQRAQANRTVARTRQTTQRPAARVAQTPQRTQQPRAVAGVPQRTQQPRAVARAPQGNQTPNRTVATAPNPAVVAPPAPPEIPTLPPPPDPTLAKAVLVSGVVVVGTEPQAIVRAPDEASSRYVRAGQRLANGQVLVKRIEFNEGSEPVVVLEQNGVEVAKAVGERPAAPAQAQPGRQAVFPTPVTAKRQTNV</sequence>
<feature type="region of interest" description="Disordered" evidence="1">
    <location>
        <begin position="244"/>
        <end position="275"/>
    </location>
</feature>
<feature type="compositionally biased region" description="Polar residues" evidence="1">
    <location>
        <begin position="265"/>
        <end position="275"/>
    </location>
</feature>
<feature type="compositionally biased region" description="Low complexity" evidence="1">
    <location>
        <begin position="429"/>
        <end position="454"/>
    </location>
</feature>
<keyword evidence="2" id="KW-0732">Signal</keyword>
<feature type="compositionally biased region" description="Low complexity" evidence="1">
    <location>
        <begin position="27"/>
        <end position="76"/>
    </location>
</feature>
<name>A0ABV4WRW3_9CYAN</name>
<feature type="compositionally biased region" description="Low complexity" evidence="1">
    <location>
        <begin position="247"/>
        <end position="259"/>
    </location>
</feature>
<keyword evidence="4" id="KW-1185">Reference proteome</keyword>
<feature type="compositionally biased region" description="Low complexity" evidence="1">
    <location>
        <begin position="593"/>
        <end position="605"/>
    </location>
</feature>
<evidence type="ECO:0000313" key="4">
    <source>
        <dbReference type="Proteomes" id="UP001576780"/>
    </source>
</evidence>
<accession>A0ABV4WRW3</accession>
<proteinExistence type="predicted"/>
<feature type="region of interest" description="Disordered" evidence="1">
    <location>
        <begin position="593"/>
        <end position="619"/>
    </location>
</feature>
<evidence type="ECO:0000256" key="2">
    <source>
        <dbReference type="SAM" id="SignalP"/>
    </source>
</evidence>
<organism evidence="3 4">
    <name type="scientific">Floridaenema evergladense BLCC-F167</name>
    <dbReference type="NCBI Taxonomy" id="3153639"/>
    <lineage>
        <taxon>Bacteria</taxon>
        <taxon>Bacillati</taxon>
        <taxon>Cyanobacteriota</taxon>
        <taxon>Cyanophyceae</taxon>
        <taxon>Oscillatoriophycideae</taxon>
        <taxon>Aerosakkonematales</taxon>
        <taxon>Aerosakkonemataceae</taxon>
        <taxon>Floridanema</taxon>
        <taxon>Floridanema evergladense</taxon>
    </lineage>
</organism>
<feature type="chain" id="PRO_5046829890" evidence="2">
    <location>
        <begin position="23"/>
        <end position="619"/>
    </location>
</feature>
<dbReference type="PROSITE" id="PS51257">
    <property type="entry name" value="PROKAR_LIPOPROTEIN"/>
    <property type="match status" value="1"/>
</dbReference>
<feature type="compositionally biased region" description="Low complexity" evidence="1">
    <location>
        <begin position="92"/>
        <end position="101"/>
    </location>
</feature>
<evidence type="ECO:0000313" key="3">
    <source>
        <dbReference type="EMBL" id="MFB2837834.1"/>
    </source>
</evidence>
<feature type="region of interest" description="Disordered" evidence="1">
    <location>
        <begin position="132"/>
        <end position="156"/>
    </location>
</feature>
<feature type="signal peptide" evidence="2">
    <location>
        <begin position="1"/>
        <end position="22"/>
    </location>
</feature>
<reference evidence="3 4" key="1">
    <citation type="submission" date="2024-09" db="EMBL/GenBank/DDBJ databases">
        <title>Floridaenema gen nov. (Aerosakkonemataceae, Aerosakkonematales ord. nov., Cyanobacteria) from benthic tropical and subtropical fresh waters, with the description of four new species.</title>
        <authorList>
            <person name="Moretto J.A."/>
            <person name="Berthold D.E."/>
            <person name="Lefler F.W."/>
            <person name="Huang I.-S."/>
            <person name="Laughinghouse H. IV."/>
        </authorList>
    </citation>
    <scope>NUCLEOTIDE SEQUENCE [LARGE SCALE GENOMIC DNA]</scope>
    <source>
        <strain evidence="3 4">BLCC-F167</strain>
    </source>
</reference>
<feature type="region of interest" description="Disordered" evidence="1">
    <location>
        <begin position="423"/>
        <end position="496"/>
    </location>
</feature>